<evidence type="ECO:0000256" key="1">
    <source>
        <dbReference type="ARBA" id="ARBA00023015"/>
    </source>
</evidence>
<feature type="region of interest" description="Disordered" evidence="5">
    <location>
        <begin position="292"/>
        <end position="314"/>
    </location>
</feature>
<dbReference type="Proteomes" id="UP000823891">
    <property type="component" value="Unassembled WGS sequence"/>
</dbReference>
<sequence length="314" mass="35766">MIEILNGTHETVAYRSMSGVRAFINRDAEDFPLHWHTALEIIHPVENEYTVKTNGEAVTFYPGDILLIPPGELHALLAPAEGERLILQFDHSLFAGLEGMDFLLHSLRPCLLIRRCEQPDAAAALSELLQHILREYMGDEPFREASVRSLLLRFFVLLGRTVVTDAGKFPLLSPSKQQEYIEKFMSVCDYINEHCSEPLRIEELSRLAGFSRYHFSRLFKQFTGVSCHEYLTARRLVHAERLLLSPDLSVTETAMRSGFNSLSTFNRLFREKNGCAPSSYRSLNRGVMLDMEEEKPRETLGPGFAAETKARDEK</sequence>
<dbReference type="SUPFAM" id="SSF51215">
    <property type="entry name" value="Regulatory protein AraC"/>
    <property type="match status" value="1"/>
</dbReference>
<dbReference type="InterPro" id="IPR003313">
    <property type="entry name" value="AraC-bd"/>
</dbReference>
<keyword evidence="2" id="KW-0238">DNA-binding</keyword>
<dbReference type="GO" id="GO:0043565">
    <property type="term" value="F:sequence-specific DNA binding"/>
    <property type="evidence" value="ECO:0007669"/>
    <property type="project" value="InterPro"/>
</dbReference>
<dbReference type="InterPro" id="IPR018062">
    <property type="entry name" value="HTH_AraC-typ_CS"/>
</dbReference>
<dbReference type="EMBL" id="DWWS01000043">
    <property type="protein sequence ID" value="HJC24385.1"/>
    <property type="molecule type" value="Genomic_DNA"/>
</dbReference>
<reference evidence="7" key="1">
    <citation type="journal article" date="2021" name="PeerJ">
        <title>Extensive microbial diversity within the chicken gut microbiome revealed by metagenomics and culture.</title>
        <authorList>
            <person name="Gilroy R."/>
            <person name="Ravi A."/>
            <person name="Getino M."/>
            <person name="Pursley I."/>
            <person name="Horton D.L."/>
            <person name="Alikhan N.F."/>
            <person name="Baker D."/>
            <person name="Gharbi K."/>
            <person name="Hall N."/>
            <person name="Watson M."/>
            <person name="Adriaenssens E.M."/>
            <person name="Foster-Nyarko E."/>
            <person name="Jarju S."/>
            <person name="Secka A."/>
            <person name="Antonio M."/>
            <person name="Oren A."/>
            <person name="Chaudhuri R.R."/>
            <person name="La Ragione R."/>
            <person name="Hildebrand F."/>
            <person name="Pallen M.J."/>
        </authorList>
    </citation>
    <scope>NUCLEOTIDE SEQUENCE</scope>
    <source>
        <strain evidence="7">USAMLcec2-132</strain>
    </source>
</reference>
<evidence type="ECO:0000313" key="7">
    <source>
        <dbReference type="EMBL" id="HJC24385.1"/>
    </source>
</evidence>
<gene>
    <name evidence="7" type="ORF">H9761_11855</name>
</gene>
<evidence type="ECO:0000256" key="2">
    <source>
        <dbReference type="ARBA" id="ARBA00023125"/>
    </source>
</evidence>
<dbReference type="PANTHER" id="PTHR46796">
    <property type="entry name" value="HTH-TYPE TRANSCRIPTIONAL ACTIVATOR RHAS-RELATED"/>
    <property type="match status" value="1"/>
</dbReference>
<dbReference type="InterPro" id="IPR037923">
    <property type="entry name" value="HTH-like"/>
</dbReference>
<dbReference type="InterPro" id="IPR018060">
    <property type="entry name" value="HTH_AraC"/>
</dbReference>
<dbReference type="PRINTS" id="PR00032">
    <property type="entry name" value="HTHARAC"/>
</dbReference>
<dbReference type="GO" id="GO:0003700">
    <property type="term" value="F:DNA-binding transcription factor activity"/>
    <property type="evidence" value="ECO:0007669"/>
    <property type="project" value="InterPro"/>
</dbReference>
<dbReference type="SMART" id="SM00342">
    <property type="entry name" value="HTH_ARAC"/>
    <property type="match status" value="1"/>
</dbReference>
<dbReference type="Gene3D" id="2.60.120.10">
    <property type="entry name" value="Jelly Rolls"/>
    <property type="match status" value="1"/>
</dbReference>
<evidence type="ECO:0000256" key="5">
    <source>
        <dbReference type="SAM" id="MobiDB-lite"/>
    </source>
</evidence>
<evidence type="ECO:0000256" key="4">
    <source>
        <dbReference type="ARBA" id="ARBA00023163"/>
    </source>
</evidence>
<dbReference type="InterPro" id="IPR009057">
    <property type="entry name" value="Homeodomain-like_sf"/>
</dbReference>
<comment type="caution">
    <text evidence="7">The sequence shown here is derived from an EMBL/GenBank/DDBJ whole genome shotgun (WGS) entry which is preliminary data.</text>
</comment>
<name>A0A9D2NI65_9FIRM</name>
<accession>A0A9D2NI65</accession>
<keyword evidence="4" id="KW-0804">Transcription</keyword>
<dbReference type="CDD" id="cd02208">
    <property type="entry name" value="cupin_RmlC-like"/>
    <property type="match status" value="1"/>
</dbReference>
<evidence type="ECO:0000313" key="8">
    <source>
        <dbReference type="Proteomes" id="UP000823891"/>
    </source>
</evidence>
<evidence type="ECO:0000259" key="6">
    <source>
        <dbReference type="PROSITE" id="PS01124"/>
    </source>
</evidence>
<dbReference type="Pfam" id="PF02311">
    <property type="entry name" value="AraC_binding"/>
    <property type="match status" value="1"/>
</dbReference>
<dbReference type="InterPro" id="IPR014710">
    <property type="entry name" value="RmlC-like_jellyroll"/>
</dbReference>
<keyword evidence="1" id="KW-0805">Transcription regulation</keyword>
<feature type="domain" description="HTH araC/xylS-type" evidence="6">
    <location>
        <begin position="185"/>
        <end position="283"/>
    </location>
</feature>
<keyword evidence="3" id="KW-0010">Activator</keyword>
<dbReference type="InterPro" id="IPR020449">
    <property type="entry name" value="Tscrpt_reg_AraC-type_HTH"/>
</dbReference>
<organism evidence="7 8">
    <name type="scientific">Candidatus Eisenbergiella merdavium</name>
    <dbReference type="NCBI Taxonomy" id="2838551"/>
    <lineage>
        <taxon>Bacteria</taxon>
        <taxon>Bacillati</taxon>
        <taxon>Bacillota</taxon>
        <taxon>Clostridia</taxon>
        <taxon>Lachnospirales</taxon>
        <taxon>Lachnospiraceae</taxon>
        <taxon>Eisenbergiella</taxon>
    </lineage>
</organism>
<dbReference type="InterPro" id="IPR050204">
    <property type="entry name" value="AraC_XylS_family_regulators"/>
</dbReference>
<dbReference type="Pfam" id="PF12833">
    <property type="entry name" value="HTH_18"/>
    <property type="match status" value="1"/>
</dbReference>
<evidence type="ECO:0000256" key="3">
    <source>
        <dbReference type="ARBA" id="ARBA00023159"/>
    </source>
</evidence>
<dbReference type="SUPFAM" id="SSF46689">
    <property type="entry name" value="Homeodomain-like"/>
    <property type="match status" value="2"/>
</dbReference>
<proteinExistence type="predicted"/>
<dbReference type="PROSITE" id="PS00041">
    <property type="entry name" value="HTH_ARAC_FAMILY_1"/>
    <property type="match status" value="1"/>
</dbReference>
<protein>
    <submittedName>
        <fullName evidence="7">Helix-turn-helix domain-containing protein</fullName>
    </submittedName>
</protein>
<dbReference type="Gene3D" id="1.10.10.60">
    <property type="entry name" value="Homeodomain-like"/>
    <property type="match status" value="2"/>
</dbReference>
<dbReference type="PROSITE" id="PS01124">
    <property type="entry name" value="HTH_ARAC_FAMILY_2"/>
    <property type="match status" value="1"/>
</dbReference>
<dbReference type="AlphaFoldDB" id="A0A9D2NI65"/>
<reference evidence="7" key="2">
    <citation type="submission" date="2021-04" db="EMBL/GenBank/DDBJ databases">
        <authorList>
            <person name="Gilroy R."/>
        </authorList>
    </citation>
    <scope>NUCLEOTIDE SEQUENCE</scope>
    <source>
        <strain evidence="7">USAMLcec2-132</strain>
    </source>
</reference>